<dbReference type="GO" id="GO:0004714">
    <property type="term" value="F:transmembrane receptor protein tyrosine kinase activity"/>
    <property type="evidence" value="ECO:0007669"/>
    <property type="project" value="InterPro"/>
</dbReference>
<keyword evidence="3 6" id="KW-0547">Nucleotide-binding</keyword>
<keyword evidence="2" id="KW-0808">Transferase</keyword>
<keyword evidence="1" id="KW-0723">Serine/threonine-protein kinase</keyword>
<dbReference type="STRING" id="35608.A0A2U1KZI7"/>
<evidence type="ECO:0000256" key="3">
    <source>
        <dbReference type="ARBA" id="ARBA00022741"/>
    </source>
</evidence>
<dbReference type="InterPro" id="IPR001245">
    <property type="entry name" value="Ser-Thr/Tyr_kinase_cat_dom"/>
</dbReference>
<dbReference type="Pfam" id="PF00168">
    <property type="entry name" value="C2"/>
    <property type="match status" value="2"/>
</dbReference>
<evidence type="ECO:0000256" key="5">
    <source>
        <dbReference type="ARBA" id="ARBA00022840"/>
    </source>
</evidence>
<evidence type="ECO:0000256" key="6">
    <source>
        <dbReference type="PROSITE-ProRule" id="PRU10141"/>
    </source>
</evidence>
<evidence type="ECO:0000256" key="2">
    <source>
        <dbReference type="ARBA" id="ARBA00022679"/>
    </source>
</evidence>
<feature type="domain" description="C2" evidence="7">
    <location>
        <begin position="289"/>
        <end position="407"/>
    </location>
</feature>
<dbReference type="GO" id="GO:0005524">
    <property type="term" value="F:ATP binding"/>
    <property type="evidence" value="ECO:0007669"/>
    <property type="project" value="UniProtKB-UniRule"/>
</dbReference>
<dbReference type="PROSITE" id="PS00107">
    <property type="entry name" value="PROTEIN_KINASE_ATP"/>
    <property type="match status" value="1"/>
</dbReference>
<dbReference type="PROSITE" id="PS00108">
    <property type="entry name" value="PROTEIN_KINASE_ST"/>
    <property type="match status" value="1"/>
</dbReference>
<keyword evidence="10" id="KW-1185">Reference proteome</keyword>
<name>A0A2U1KZI7_ARTAN</name>
<keyword evidence="4 9" id="KW-0418">Kinase</keyword>
<dbReference type="PANTHER" id="PTHR27003:SF481">
    <property type="entry name" value="CONCANAVALIN A-LIKE LECTIN_GLUCANASE DOMAIN-CONTAINING PROTEIN-RELATED"/>
    <property type="match status" value="1"/>
</dbReference>
<dbReference type="InterPro" id="IPR008271">
    <property type="entry name" value="Ser/Thr_kinase_AS"/>
</dbReference>
<protein>
    <submittedName>
        <fullName evidence="9">Protein kinase, ATP binding site-containing protein</fullName>
    </submittedName>
</protein>
<evidence type="ECO:0000313" key="9">
    <source>
        <dbReference type="EMBL" id="PWA42158.1"/>
    </source>
</evidence>
<dbReference type="GO" id="GO:0009506">
    <property type="term" value="C:plasmodesma"/>
    <property type="evidence" value="ECO:0007669"/>
    <property type="project" value="TreeGrafter"/>
</dbReference>
<sequence>MTRMKQFEHLKISLEAIKTATDNFSNEKCIGRGGFGEVYKGEIVHSMGKSVVALKRLIRTYGQGDPEFWKEIMMLSSHKHENIISLLGYCDEGGEKILVYEYATKKSLDLYLGSSELTWVRRLNICIGAARGLMSLHNEIGAQQRVLHRDIKSSNILLDENWNAKISDFGLSKLGPANQQITFLVSNTVGTWGYCDPEYVETGVLTKESDVYSFGVVLFEVLSGRLSYDNFKDRDRPCLVRLARQSFDHNTLDDIIYSNIKDEISSDSLKKFTTIAYQCLMKDSIDRPLMTEVVKALETALQYHHPVGTLNVKVVRVMNLKKSLLFLDRECFVKVGLTKDSLPFKKTNMIKSSNPECNEEFLLVVKDLNVQALEISVWEGQDFPYKMWMHYVLLEDLIPEQQKTLTFDLLKHMNVNHLENNKSYGQLMIELIFKPLTCDGVPTYSEKANEMEKPLKVGGWLIVTILEAEDVQVTHPFVYVTIQNDRRQTTLAKKSFDPVWNEETKRGHVNISLADITKKTRTKEMYHLEDTTSGGRLHVELQWRTSFS</sequence>
<accession>A0A2U1KZI7</accession>
<dbReference type="SUPFAM" id="SSF56112">
    <property type="entry name" value="Protein kinase-like (PK-like)"/>
    <property type="match status" value="1"/>
</dbReference>
<gene>
    <name evidence="9" type="ORF">CTI12_AA547400</name>
</gene>
<dbReference type="InterPro" id="IPR011009">
    <property type="entry name" value="Kinase-like_dom_sf"/>
</dbReference>
<evidence type="ECO:0000313" key="10">
    <source>
        <dbReference type="Proteomes" id="UP000245207"/>
    </source>
</evidence>
<dbReference type="PANTHER" id="PTHR27003">
    <property type="entry name" value="OS07G0166700 PROTEIN"/>
    <property type="match status" value="1"/>
</dbReference>
<dbReference type="OrthoDB" id="4062651at2759"/>
<dbReference type="Gene3D" id="2.60.40.150">
    <property type="entry name" value="C2 domain"/>
    <property type="match status" value="2"/>
</dbReference>
<dbReference type="InterPro" id="IPR000008">
    <property type="entry name" value="C2_dom"/>
</dbReference>
<organism evidence="9 10">
    <name type="scientific">Artemisia annua</name>
    <name type="common">Sweet wormwood</name>
    <dbReference type="NCBI Taxonomy" id="35608"/>
    <lineage>
        <taxon>Eukaryota</taxon>
        <taxon>Viridiplantae</taxon>
        <taxon>Streptophyta</taxon>
        <taxon>Embryophyta</taxon>
        <taxon>Tracheophyta</taxon>
        <taxon>Spermatophyta</taxon>
        <taxon>Magnoliopsida</taxon>
        <taxon>eudicotyledons</taxon>
        <taxon>Gunneridae</taxon>
        <taxon>Pentapetalae</taxon>
        <taxon>asterids</taxon>
        <taxon>campanulids</taxon>
        <taxon>Asterales</taxon>
        <taxon>Asteraceae</taxon>
        <taxon>Asteroideae</taxon>
        <taxon>Anthemideae</taxon>
        <taxon>Artemisiinae</taxon>
        <taxon>Artemisia</taxon>
    </lineage>
</organism>
<dbReference type="Gene3D" id="3.30.200.20">
    <property type="entry name" value="Phosphorylase Kinase, domain 1"/>
    <property type="match status" value="1"/>
</dbReference>
<keyword evidence="5 6" id="KW-0067">ATP-binding</keyword>
<dbReference type="SMART" id="SM00220">
    <property type="entry name" value="S_TKc"/>
    <property type="match status" value="1"/>
</dbReference>
<dbReference type="SUPFAM" id="SSF49562">
    <property type="entry name" value="C2 domain (Calcium/lipid-binding domain, CaLB)"/>
    <property type="match status" value="2"/>
</dbReference>
<dbReference type="FunFam" id="3.30.200.20:FF:000039">
    <property type="entry name" value="receptor-like protein kinase FERONIA"/>
    <property type="match status" value="1"/>
</dbReference>
<dbReference type="PROSITE" id="PS50004">
    <property type="entry name" value="C2"/>
    <property type="match status" value="1"/>
</dbReference>
<dbReference type="InterPro" id="IPR000719">
    <property type="entry name" value="Prot_kinase_dom"/>
</dbReference>
<dbReference type="EMBL" id="PKPP01012583">
    <property type="protein sequence ID" value="PWA42158.1"/>
    <property type="molecule type" value="Genomic_DNA"/>
</dbReference>
<evidence type="ECO:0000256" key="4">
    <source>
        <dbReference type="ARBA" id="ARBA00022777"/>
    </source>
</evidence>
<reference evidence="9 10" key="1">
    <citation type="journal article" date="2018" name="Mol. Plant">
        <title>The genome of Artemisia annua provides insight into the evolution of Asteraceae family and artemisinin biosynthesis.</title>
        <authorList>
            <person name="Shen Q."/>
            <person name="Zhang L."/>
            <person name="Liao Z."/>
            <person name="Wang S."/>
            <person name="Yan T."/>
            <person name="Shi P."/>
            <person name="Liu M."/>
            <person name="Fu X."/>
            <person name="Pan Q."/>
            <person name="Wang Y."/>
            <person name="Lv Z."/>
            <person name="Lu X."/>
            <person name="Zhang F."/>
            <person name="Jiang W."/>
            <person name="Ma Y."/>
            <person name="Chen M."/>
            <person name="Hao X."/>
            <person name="Li L."/>
            <person name="Tang Y."/>
            <person name="Lv G."/>
            <person name="Zhou Y."/>
            <person name="Sun X."/>
            <person name="Brodelius P.E."/>
            <person name="Rose J.K.C."/>
            <person name="Tang K."/>
        </authorList>
    </citation>
    <scope>NUCLEOTIDE SEQUENCE [LARGE SCALE GENOMIC DNA]</scope>
    <source>
        <strain evidence="10">cv. Huhao1</strain>
        <tissue evidence="9">Leaf</tissue>
    </source>
</reference>
<dbReference type="Proteomes" id="UP000245207">
    <property type="component" value="Unassembled WGS sequence"/>
</dbReference>
<dbReference type="Gene3D" id="1.10.510.10">
    <property type="entry name" value="Transferase(Phosphotransferase) domain 1"/>
    <property type="match status" value="1"/>
</dbReference>
<evidence type="ECO:0000259" key="8">
    <source>
        <dbReference type="PROSITE" id="PS50011"/>
    </source>
</evidence>
<dbReference type="SMART" id="SM00239">
    <property type="entry name" value="C2"/>
    <property type="match status" value="1"/>
</dbReference>
<dbReference type="GO" id="GO:0004674">
    <property type="term" value="F:protein serine/threonine kinase activity"/>
    <property type="evidence" value="ECO:0007669"/>
    <property type="project" value="UniProtKB-KW"/>
</dbReference>
<dbReference type="GO" id="GO:0005886">
    <property type="term" value="C:plasma membrane"/>
    <property type="evidence" value="ECO:0007669"/>
    <property type="project" value="TreeGrafter"/>
</dbReference>
<dbReference type="AlphaFoldDB" id="A0A2U1KZI7"/>
<comment type="caution">
    <text evidence="9">The sequence shown here is derived from an EMBL/GenBank/DDBJ whole genome shotgun (WGS) entry which is preliminary data.</text>
</comment>
<feature type="domain" description="Protein kinase" evidence="8">
    <location>
        <begin position="24"/>
        <end position="308"/>
    </location>
</feature>
<evidence type="ECO:0000256" key="1">
    <source>
        <dbReference type="ARBA" id="ARBA00022527"/>
    </source>
</evidence>
<dbReference type="CDD" id="cd00030">
    <property type="entry name" value="C2"/>
    <property type="match status" value="1"/>
</dbReference>
<dbReference type="PROSITE" id="PS50011">
    <property type="entry name" value="PROTEIN_KINASE_DOM"/>
    <property type="match status" value="1"/>
</dbReference>
<dbReference type="InterPro" id="IPR035892">
    <property type="entry name" value="C2_domain_sf"/>
</dbReference>
<dbReference type="Pfam" id="PF07714">
    <property type="entry name" value="PK_Tyr_Ser-Thr"/>
    <property type="match status" value="1"/>
</dbReference>
<evidence type="ECO:0000259" key="7">
    <source>
        <dbReference type="PROSITE" id="PS50004"/>
    </source>
</evidence>
<dbReference type="InterPro" id="IPR017441">
    <property type="entry name" value="Protein_kinase_ATP_BS"/>
</dbReference>
<dbReference type="InterPro" id="IPR045272">
    <property type="entry name" value="ANXUR1/2-like"/>
</dbReference>
<feature type="binding site" evidence="6">
    <location>
        <position position="55"/>
    </location>
    <ligand>
        <name>ATP</name>
        <dbReference type="ChEBI" id="CHEBI:30616"/>
    </ligand>
</feature>
<proteinExistence type="predicted"/>